<dbReference type="Pfam" id="PF00534">
    <property type="entry name" value="Glycos_transf_1"/>
    <property type="match status" value="1"/>
</dbReference>
<dbReference type="Proteomes" id="UP001597448">
    <property type="component" value="Unassembled WGS sequence"/>
</dbReference>
<dbReference type="EMBL" id="JBHUKY010000058">
    <property type="protein sequence ID" value="MFD2413108.1"/>
    <property type="molecule type" value="Genomic_DNA"/>
</dbReference>
<dbReference type="GO" id="GO:0016757">
    <property type="term" value="F:glycosyltransferase activity"/>
    <property type="evidence" value="ECO:0007669"/>
    <property type="project" value="UniProtKB-KW"/>
</dbReference>
<reference evidence="4" key="1">
    <citation type="journal article" date="2019" name="Int. J. Syst. Evol. Microbiol.">
        <title>The Global Catalogue of Microorganisms (GCM) 10K type strain sequencing project: providing services to taxonomists for standard genome sequencing and annotation.</title>
        <authorList>
            <consortium name="The Broad Institute Genomics Platform"/>
            <consortium name="The Broad Institute Genome Sequencing Center for Infectious Disease"/>
            <person name="Wu L."/>
            <person name="Ma J."/>
        </authorList>
    </citation>
    <scope>NUCLEOTIDE SEQUENCE [LARGE SCALE GENOMIC DNA]</scope>
    <source>
        <strain evidence="4">CCM 8725</strain>
    </source>
</reference>
<keyword evidence="3" id="KW-0328">Glycosyltransferase</keyword>
<dbReference type="PANTHER" id="PTHR45947">
    <property type="entry name" value="SULFOQUINOVOSYL TRANSFERASE SQD2"/>
    <property type="match status" value="1"/>
</dbReference>
<dbReference type="SUPFAM" id="SSF53756">
    <property type="entry name" value="UDP-Glycosyltransferase/glycogen phosphorylase"/>
    <property type="match status" value="1"/>
</dbReference>
<keyword evidence="1" id="KW-0812">Transmembrane</keyword>
<evidence type="ECO:0000313" key="3">
    <source>
        <dbReference type="EMBL" id="MFD2413108.1"/>
    </source>
</evidence>
<dbReference type="InterPro" id="IPR050194">
    <property type="entry name" value="Glycosyltransferase_grp1"/>
</dbReference>
<gene>
    <name evidence="3" type="ORF">ACFSX3_24800</name>
</gene>
<feature type="domain" description="Glycosyl transferase family 1" evidence="2">
    <location>
        <begin position="222"/>
        <end position="368"/>
    </location>
</feature>
<evidence type="ECO:0000313" key="4">
    <source>
        <dbReference type="Proteomes" id="UP001597448"/>
    </source>
</evidence>
<keyword evidence="1" id="KW-1133">Transmembrane helix</keyword>
<dbReference type="PANTHER" id="PTHR45947:SF3">
    <property type="entry name" value="SULFOQUINOVOSYL TRANSFERASE SQD2"/>
    <property type="match status" value="1"/>
</dbReference>
<protein>
    <submittedName>
        <fullName evidence="3">Glycosyltransferase</fullName>
        <ecNumber evidence="3">2.4.-.-</ecNumber>
    </submittedName>
</protein>
<feature type="transmembrane region" description="Helical" evidence="1">
    <location>
        <begin position="78"/>
        <end position="98"/>
    </location>
</feature>
<comment type="caution">
    <text evidence="3">The sequence shown here is derived from an EMBL/GenBank/DDBJ whole genome shotgun (WGS) entry which is preliminary data.</text>
</comment>
<evidence type="ECO:0000256" key="1">
    <source>
        <dbReference type="SAM" id="Phobius"/>
    </source>
</evidence>
<dbReference type="EC" id="2.4.-.-" evidence="3"/>
<sequence>MNILYFGSACDKEWFTLISNRRKLPSLVAQYKFETAMLEGFSNINDINMKIYYLYQEAYYPKGEIFFRRKKAKINKKYIINYISIINLPMLKEIIFFLKGFLKTLFWGIKNRREKEKVILTAFNYTPLSVGIFLAAKLFSINRINIFTDLSSDIINDQRQKDMIWFKRLILPIYLNLVEKVESSYDMYILFTEAMNSRVNPNNKPYLIIEGIYNSQLDMKYKKKERALMYAGTLAQEYGIKVILDTFEQIQDEKLELWIFGDGDMKTYIEKLCNENKTIKYFGFLPHDEVFDYEKRATLLVNFRDPQDKYTSYSFPSKTFEYMVSGTPFLTTKLKGIPDEYYNYLFTVDKYSIDNLKDKIIEILNMNSDELDLVGFKARNFIIETKNSLVQATKIIKKIQNDLIK</sequence>
<keyword evidence="4" id="KW-1185">Reference proteome</keyword>
<dbReference type="Gene3D" id="3.40.50.2000">
    <property type="entry name" value="Glycogen Phosphorylase B"/>
    <property type="match status" value="1"/>
</dbReference>
<dbReference type="InterPro" id="IPR001296">
    <property type="entry name" value="Glyco_trans_1"/>
</dbReference>
<name>A0ABW5FDH7_9BACL</name>
<evidence type="ECO:0000259" key="2">
    <source>
        <dbReference type="Pfam" id="PF00534"/>
    </source>
</evidence>
<keyword evidence="1" id="KW-0472">Membrane</keyword>
<proteinExistence type="predicted"/>
<accession>A0ABW5FDH7</accession>
<keyword evidence="3" id="KW-0808">Transferase</keyword>
<organism evidence="3 4">
    <name type="scientific">Paenibacillus rhizoplanae</name>
    <dbReference type="NCBI Taxonomy" id="1917181"/>
    <lineage>
        <taxon>Bacteria</taxon>
        <taxon>Bacillati</taxon>
        <taxon>Bacillota</taxon>
        <taxon>Bacilli</taxon>
        <taxon>Bacillales</taxon>
        <taxon>Paenibacillaceae</taxon>
        <taxon>Paenibacillus</taxon>
    </lineage>
</organism>
<dbReference type="RefSeq" id="WP_209993569.1">
    <property type="nucleotide sequence ID" value="NZ_JBHUKY010000058.1"/>
</dbReference>